<keyword evidence="2" id="KW-1185">Reference proteome</keyword>
<dbReference type="InParanoid" id="A0A2U3N1L5"/>
<proteinExistence type="predicted"/>
<organism evidence="1 2">
    <name type="scientific">Acinetobacter stercoris</name>
    <dbReference type="NCBI Taxonomy" id="2126983"/>
    <lineage>
        <taxon>Bacteria</taxon>
        <taxon>Pseudomonadati</taxon>
        <taxon>Pseudomonadota</taxon>
        <taxon>Gammaproteobacteria</taxon>
        <taxon>Moraxellales</taxon>
        <taxon>Moraxellaceae</taxon>
        <taxon>Acinetobacter</taxon>
    </lineage>
</organism>
<name>A0A2U3N1L5_9GAMM</name>
<accession>A0A2U3N1L5</accession>
<reference evidence="2" key="1">
    <citation type="submission" date="2018-03" db="EMBL/GenBank/DDBJ databases">
        <authorList>
            <person name="Blom J."/>
        </authorList>
    </citation>
    <scope>NUCLEOTIDE SEQUENCE [LARGE SCALE GENOMIC DNA]</scope>
    <source>
        <strain evidence="2">KPC-SM-21</strain>
    </source>
</reference>
<evidence type="ECO:0000313" key="1">
    <source>
        <dbReference type="EMBL" id="SPL71558.1"/>
    </source>
</evidence>
<evidence type="ECO:0000313" key="2">
    <source>
        <dbReference type="Proteomes" id="UP000245974"/>
    </source>
</evidence>
<dbReference type="RefSeq" id="WP_171334502.1">
    <property type="nucleotide sequence ID" value="NZ_OOGT01000148.1"/>
</dbReference>
<sequence length="54" mass="6004">MNLDQNIVNDNCYEALVSMQVFDVLSGLDDKVSGDSQVFIEEFSLHYTVCSKAA</sequence>
<gene>
    <name evidence="1" type="ORF">KPC_2736</name>
</gene>
<dbReference type="AlphaFoldDB" id="A0A2U3N1L5"/>
<dbReference type="Proteomes" id="UP000245974">
    <property type="component" value="Unassembled WGS sequence"/>
</dbReference>
<dbReference type="EMBL" id="OOGT01000148">
    <property type="protein sequence ID" value="SPL71558.1"/>
    <property type="molecule type" value="Genomic_DNA"/>
</dbReference>
<protein>
    <submittedName>
        <fullName evidence="1">Uncharacterized protein</fullName>
    </submittedName>
</protein>